<reference evidence="1" key="1">
    <citation type="submission" date="2021-04" db="EMBL/GenBank/DDBJ databases">
        <title>Dactylosporangium aurantiacum NRRL B-8018 full assembly.</title>
        <authorList>
            <person name="Hartkoorn R.C."/>
            <person name="Beaudoing E."/>
            <person name="Hot D."/>
        </authorList>
    </citation>
    <scope>NUCLEOTIDE SEQUENCE</scope>
    <source>
        <strain evidence="1">NRRL B-8018</strain>
    </source>
</reference>
<dbReference type="AlphaFoldDB" id="A0A9Q9MM62"/>
<name>A0A9Q9MM62_9ACTN</name>
<proteinExistence type="predicted"/>
<sequence length="66" mass="6808">MPHPASVRFEIAQIVAALEQVAAALATGPAGDAERLAPAVRRAHGAALRLSAYLDDELRPGHDPGA</sequence>
<dbReference type="EMBL" id="CP073767">
    <property type="protein sequence ID" value="UWZ57746.1"/>
    <property type="molecule type" value="Genomic_DNA"/>
</dbReference>
<dbReference type="Proteomes" id="UP001058003">
    <property type="component" value="Chromosome"/>
</dbReference>
<keyword evidence="2" id="KW-1185">Reference proteome</keyword>
<accession>A0A9Q9MM62</accession>
<dbReference type="RefSeq" id="WP_033360888.1">
    <property type="nucleotide sequence ID" value="NZ_CP073767.1"/>
</dbReference>
<evidence type="ECO:0000313" key="2">
    <source>
        <dbReference type="Proteomes" id="UP001058003"/>
    </source>
</evidence>
<dbReference type="KEGG" id="daur:Daura_17200"/>
<organism evidence="1 2">
    <name type="scientific">Dactylosporangium aurantiacum</name>
    <dbReference type="NCBI Taxonomy" id="35754"/>
    <lineage>
        <taxon>Bacteria</taxon>
        <taxon>Bacillati</taxon>
        <taxon>Actinomycetota</taxon>
        <taxon>Actinomycetes</taxon>
        <taxon>Micromonosporales</taxon>
        <taxon>Micromonosporaceae</taxon>
        <taxon>Dactylosporangium</taxon>
    </lineage>
</organism>
<gene>
    <name evidence="1" type="ORF">Daura_17200</name>
</gene>
<protein>
    <submittedName>
        <fullName evidence="1">Uncharacterized protein</fullName>
    </submittedName>
</protein>
<evidence type="ECO:0000313" key="1">
    <source>
        <dbReference type="EMBL" id="UWZ57746.1"/>
    </source>
</evidence>